<comment type="caution">
    <text evidence="1">The sequence shown here is derived from an EMBL/GenBank/DDBJ whole genome shotgun (WGS) entry which is preliminary data.</text>
</comment>
<dbReference type="PATRIC" id="fig|1359164.3.peg.1093"/>
<protein>
    <submittedName>
        <fullName evidence="1">Uncharacterized protein</fullName>
    </submittedName>
</protein>
<organism evidence="1 2">
    <name type="scientific">Rickettsia amblyommatis str. Ac/Pa</name>
    <dbReference type="NCBI Taxonomy" id="1359164"/>
    <lineage>
        <taxon>Bacteria</taxon>
        <taxon>Pseudomonadati</taxon>
        <taxon>Pseudomonadota</taxon>
        <taxon>Alphaproteobacteria</taxon>
        <taxon>Rickettsiales</taxon>
        <taxon>Rickettsiaceae</taxon>
        <taxon>Rickettsieae</taxon>
        <taxon>Rickettsia</taxon>
        <taxon>spotted fever group</taxon>
    </lineage>
</organism>
<name>A0A0F3N210_RICAM</name>
<reference evidence="1 2" key="1">
    <citation type="submission" date="2015-01" db="EMBL/GenBank/DDBJ databases">
        <title>Genome Sequencing of Rickettsiales.</title>
        <authorList>
            <person name="Daugherty S.C."/>
            <person name="Su Q."/>
            <person name="Abolude K."/>
            <person name="Beier-Sexton M."/>
            <person name="Carlyon J.A."/>
            <person name="Carter R."/>
            <person name="Day N.P."/>
            <person name="Dumler S.J."/>
            <person name="Dyachenko V."/>
            <person name="Godinez A."/>
            <person name="Kurtti T.J."/>
            <person name="Lichay M."/>
            <person name="Mullins K.E."/>
            <person name="Ott S."/>
            <person name="Pappas-Brown V."/>
            <person name="Paris D.H."/>
            <person name="Patel P."/>
            <person name="Richards A.L."/>
            <person name="Sadzewicz L."/>
            <person name="Sears K."/>
            <person name="Seidman D."/>
            <person name="Sengamalay N."/>
            <person name="Stenos J."/>
            <person name="Tallon L.J."/>
            <person name="Vincent G."/>
            <person name="Fraser C.M."/>
            <person name="Munderloh U."/>
            <person name="Dunning-Hotopp J.C."/>
        </authorList>
    </citation>
    <scope>NUCLEOTIDE SEQUENCE [LARGE SCALE GENOMIC DNA]</scope>
    <source>
        <strain evidence="1 2">Ac/Pa</strain>
    </source>
</reference>
<dbReference type="AlphaFoldDB" id="A0A0F3N210"/>
<accession>A0A0F3N210</accession>
<gene>
    <name evidence="1" type="ORF">APHACPA_1110</name>
</gene>
<proteinExistence type="predicted"/>
<evidence type="ECO:0000313" key="1">
    <source>
        <dbReference type="EMBL" id="KJV62090.1"/>
    </source>
</evidence>
<evidence type="ECO:0000313" key="2">
    <source>
        <dbReference type="Proteomes" id="UP000033556"/>
    </source>
</evidence>
<keyword evidence="2" id="KW-1185">Reference proteome</keyword>
<sequence length="42" mass="4704">MLFPRKHCCMDTKSSLQGAKRRGNLVKHPEIAASITYVISSQ</sequence>
<dbReference type="Proteomes" id="UP000033556">
    <property type="component" value="Unassembled WGS sequence"/>
</dbReference>
<dbReference type="EMBL" id="LANR01000001">
    <property type="protein sequence ID" value="KJV62090.1"/>
    <property type="molecule type" value="Genomic_DNA"/>
</dbReference>